<feature type="region of interest" description="Disordered" evidence="1">
    <location>
        <begin position="638"/>
        <end position="657"/>
    </location>
</feature>
<organism evidence="3 4">
    <name type="scientific">Pollutimonas thiosulfatoxidans</name>
    <dbReference type="NCBI Taxonomy" id="2028345"/>
    <lineage>
        <taxon>Bacteria</taxon>
        <taxon>Pseudomonadati</taxon>
        <taxon>Pseudomonadota</taxon>
        <taxon>Betaproteobacteria</taxon>
        <taxon>Burkholderiales</taxon>
        <taxon>Alcaligenaceae</taxon>
        <taxon>Pollutimonas</taxon>
    </lineage>
</organism>
<evidence type="ECO:0000256" key="1">
    <source>
        <dbReference type="SAM" id="MobiDB-lite"/>
    </source>
</evidence>
<dbReference type="InterPro" id="IPR057306">
    <property type="entry name" value="B-barrel_PelB_C"/>
</dbReference>
<dbReference type="Gene3D" id="1.25.40.10">
    <property type="entry name" value="Tetratricopeptide repeat domain"/>
    <property type="match status" value="2"/>
</dbReference>
<dbReference type="Pfam" id="PF24604">
    <property type="entry name" value="B-barrel_PelB_C"/>
    <property type="match status" value="1"/>
</dbReference>
<feature type="domain" description="PelB C-terminal" evidence="2">
    <location>
        <begin position="1360"/>
        <end position="1666"/>
    </location>
</feature>
<dbReference type="InterPro" id="IPR011990">
    <property type="entry name" value="TPR-like_helical_dom_sf"/>
</dbReference>
<dbReference type="KEGG" id="pus:CKA81_15195"/>
<evidence type="ECO:0000259" key="2">
    <source>
        <dbReference type="Pfam" id="PF24604"/>
    </source>
</evidence>
<dbReference type="Proteomes" id="UP000283474">
    <property type="component" value="Chromosome"/>
</dbReference>
<protein>
    <recommendedName>
        <fullName evidence="2">PelB C-terminal domain-containing protein</fullName>
    </recommendedName>
</protein>
<dbReference type="Pfam" id="PF13429">
    <property type="entry name" value="TPR_15"/>
    <property type="match status" value="1"/>
</dbReference>
<gene>
    <name evidence="3" type="ORF">CKA81_15195</name>
</gene>
<dbReference type="SUPFAM" id="SSF81901">
    <property type="entry name" value="HCP-like"/>
    <property type="match status" value="1"/>
</dbReference>
<dbReference type="SUPFAM" id="SSF48452">
    <property type="entry name" value="TPR-like"/>
    <property type="match status" value="1"/>
</dbReference>
<keyword evidence="4" id="KW-1185">Reference proteome</keyword>
<sequence>MLGAGITLALAASFPTEESLSRRVAASPPSALSVAYLEGLLRVRPDTPMYLNALAVQHLKLGQWDAAFQIADRLQGMGGDEDARRQALLLQAVASEQWAYGYAQTDPRRAEALKHVRLALEKAIEYTWDVETLASLAEKARDVGAYQIVERLYGKLAEADTAHAQEWHEKLAQAALARNGEIEAAKAYIAAYHASTTLDGQRHFFLSALHTLVAANAVDQACELGHANLGELQADRATLRYMLVLARQADRRDLIAYYARALLRVAGQTQQAEVLPRIHMMYSRPMGVHTDGAAVHHISAVTGPQAFDKRDTPTEYELVYQAFVETGLLAEAEAAGRQALVAGEPVSQWAPRLAELALWRNQRDKALGYWLMAAREQNDAHAWEQVLELAAQLEQPDAFMHAWEFLHPDQTGPDAIWQAQEDLLARYMKLARWNSALDIADALLESSPEADRPRLLLLRVTAAEQIAYQHQVDDPKRPAAMEVFRQRLEEAAAYDGWDVSGLSWLAQRAEAAGAGKLQEQWLQKLVQLDGGNAVQWQAQLAEAALQRGEYVQAADAYFDAQAMVSELADKRKYFIAGLQAYVASGDVNQACIAAERHRQELAGDLETLRYLIGLARQAGRADLLAGYARELIGATQKGSAGAQGNAPGAGGPAHAERASSGEWRAYAAVWSGKGLPVRSALQWSDIQPRRILVSDPGSMPSDDDPKNLESDLDLAFTALVQSRQLDEAETTAELALKRGMAPTIWLPRLAQVSEWNGKAEKALHYWLRYALESGEQTAWEKVAVMARQTNNTTVYLSAAKRAYARNPSDEALLEDLVATYEKLGQIDQGLQYLQGHAQGKQRARVLEAYAGLAERAGRDNLALDAYGELLAEHPQAPLYAMHIAIIQQRSGQRQEAIEVLRRVRDHAGPDPLHAPYWRLYAGLARDLHLDDEAHFAHRQLISSGGATTDDLRQLTFFYADYPVDAGRAAEAEFRQNGATAALQSALYFYSQSPAWPRVGLLLDELTPEQHTALESTPDMLIARASYYIKKGDLDAAFSDMRKAARLPHASDDIRLAYLWALSAYGTIPELRSALMAFRAHAAGNSLYWGPYAAGELRLGNAAAASQYLRREAERSGHNPVILAALADAEESAGRPGLGQKLRLEAWKALQSEPLVPAPQHEDRLQRGIEEAESRRVTAATLGSRFALADHHKAMVFQLLEEELVAKNDQAVRVSMLGDLPGLPPLDVVMQPEEPADAMNATEVFRDAGAPVTDRVAVKALILHWALAGRHNELARAWLTREYKADDPARIDTQAYLAAESRNWDVVGELVQSDRLSPQAKLNALVAMDRIPEAQSIAYQLAEAAPDSDERHAQLTQLLMRTPQAVGVDVAHVSTHPLEYQATAISGRMNLTSRLSADLEVLNKHQETTDATQLAWVPRNDRSLNLTLTDITPARELALTVGHRKALESFHTVSFMAQINPYGTFRPAIFIGRNQPTYLSQSLQVGGIKDLARITLDWSPESRWFVHASVEALRLYSQERESLGHGYVFNTEAGVRLPPLLPDLNVRGVFERGSFSAKDTLVPGFSRLMPDGQAPLSSVIMPQSYTRYGVVVGFGASNPNSFGPSWRPYADVGLVRDSNQGWGPMVAIGLSGPVLGKDRLSLFYQYENAAGDGTRSSRQIGLTYRLFF</sequence>
<proteinExistence type="predicted"/>
<reference evidence="3 4" key="1">
    <citation type="submission" date="2017-08" db="EMBL/GenBank/DDBJ databases">
        <authorList>
            <person name="Park S.-J."/>
            <person name="Kim H."/>
        </authorList>
    </citation>
    <scope>NUCLEOTIDE SEQUENCE [LARGE SCALE GENOMIC DNA]</scope>
    <source>
        <strain evidence="4">ye3</strain>
    </source>
</reference>
<evidence type="ECO:0000313" key="3">
    <source>
        <dbReference type="EMBL" id="QAA95056.1"/>
    </source>
</evidence>
<accession>A0A410GFG7</accession>
<evidence type="ECO:0000313" key="4">
    <source>
        <dbReference type="Proteomes" id="UP000283474"/>
    </source>
</evidence>
<name>A0A410GFG7_9BURK</name>
<dbReference type="EMBL" id="CP022987">
    <property type="protein sequence ID" value="QAA95056.1"/>
    <property type="molecule type" value="Genomic_DNA"/>
</dbReference>